<proteinExistence type="predicted"/>
<evidence type="ECO:0000256" key="2">
    <source>
        <dbReference type="SAM" id="Phobius"/>
    </source>
</evidence>
<gene>
    <name evidence="3" type="ORF">EHO57_17920</name>
    <name evidence="4" type="ORF">EHQ53_01780</name>
</gene>
<comment type="caution">
    <text evidence="3">The sequence shown here is derived from an EMBL/GenBank/DDBJ whole genome shotgun (WGS) entry which is preliminary data.</text>
</comment>
<feature type="region of interest" description="Disordered" evidence="1">
    <location>
        <begin position="1"/>
        <end position="29"/>
    </location>
</feature>
<evidence type="ECO:0000313" key="6">
    <source>
        <dbReference type="Proteomes" id="UP000297946"/>
    </source>
</evidence>
<organism evidence="3 6">
    <name type="scientific">Leptospira langatensis</name>
    <dbReference type="NCBI Taxonomy" id="2484983"/>
    <lineage>
        <taxon>Bacteria</taxon>
        <taxon>Pseudomonadati</taxon>
        <taxon>Spirochaetota</taxon>
        <taxon>Spirochaetia</taxon>
        <taxon>Leptospirales</taxon>
        <taxon>Leptospiraceae</taxon>
        <taxon>Leptospira</taxon>
    </lineage>
</organism>
<evidence type="ECO:0000313" key="5">
    <source>
        <dbReference type="Proteomes" id="UP000297273"/>
    </source>
</evidence>
<evidence type="ECO:0000256" key="1">
    <source>
        <dbReference type="SAM" id="MobiDB-lite"/>
    </source>
</evidence>
<accession>A0A5F1ZYR6</accession>
<protein>
    <submittedName>
        <fullName evidence="3">Uncharacterized protein</fullName>
    </submittedName>
</protein>
<feature type="transmembrane region" description="Helical" evidence="2">
    <location>
        <begin position="37"/>
        <end position="61"/>
    </location>
</feature>
<evidence type="ECO:0000313" key="4">
    <source>
        <dbReference type="EMBL" id="TGL43390.1"/>
    </source>
</evidence>
<reference evidence="5 6" key="2">
    <citation type="journal article" date="2019" name="PLoS Negl. Trop. Dis.">
        <title>Revisiting the worldwide diversity of Leptospira species in the environment.</title>
        <authorList>
            <person name="Vincent A.T."/>
            <person name="Schiettekatte O."/>
            <person name="Bourhy P."/>
            <person name="Veyrier F.J."/>
            <person name="Picardeau M."/>
        </authorList>
    </citation>
    <scope>NUCLEOTIDE SEQUENCE [LARGE SCALE GENOMIC DNA]</scope>
    <source>
        <strain evidence="5">201702690</strain>
        <strain evidence="3 6">SSW18</strain>
    </source>
</reference>
<dbReference type="Proteomes" id="UP000297273">
    <property type="component" value="Unassembled WGS sequence"/>
</dbReference>
<reference evidence="4" key="1">
    <citation type="submission" date="2018-10" db="EMBL/GenBank/DDBJ databases">
        <authorList>
            <person name="Vincent A.T."/>
            <person name="Schiettekatte O."/>
            <person name="Bourhy P."/>
            <person name="Veyrier F.J."/>
            <person name="Picardeau M."/>
        </authorList>
    </citation>
    <scope>NUCLEOTIDE SEQUENCE</scope>
    <source>
        <strain evidence="4">201702690</strain>
    </source>
</reference>
<evidence type="ECO:0000313" key="3">
    <source>
        <dbReference type="EMBL" id="TGJ98476.1"/>
    </source>
</evidence>
<keyword evidence="2" id="KW-1133">Transmembrane helix</keyword>
<dbReference type="EMBL" id="RQER01000011">
    <property type="protein sequence ID" value="TGJ98476.1"/>
    <property type="molecule type" value="Genomic_DNA"/>
</dbReference>
<name>A0A5F1ZYR6_9LEPT</name>
<keyword evidence="2" id="KW-0472">Membrane</keyword>
<dbReference type="AlphaFoldDB" id="A0A5F1ZYR6"/>
<feature type="transmembrane region" description="Helical" evidence="2">
    <location>
        <begin position="67"/>
        <end position="87"/>
    </location>
</feature>
<sequence length="103" mass="11590">MKSPSMTVVTHPRAQPQKPLKFRGGSQPKEQEMPSFWLFYSFLLIGSTIPIVGVFPAFILFSFAKNAFFRMLPLAISLATSGYALYLRAHSGSVFQQLKNLVY</sequence>
<keyword evidence="5" id="KW-1185">Reference proteome</keyword>
<dbReference type="Proteomes" id="UP000297946">
    <property type="component" value="Unassembled WGS sequence"/>
</dbReference>
<dbReference type="EMBL" id="RQGC01000001">
    <property type="protein sequence ID" value="TGL43390.1"/>
    <property type="molecule type" value="Genomic_DNA"/>
</dbReference>
<dbReference type="OrthoDB" id="330267at2"/>
<keyword evidence="2" id="KW-0812">Transmembrane</keyword>